<dbReference type="Pfam" id="PF10544">
    <property type="entry name" value="T5orf172"/>
    <property type="match status" value="1"/>
</dbReference>
<feature type="domain" description="Helicase-associated" evidence="1">
    <location>
        <begin position="894"/>
        <end position="959"/>
    </location>
</feature>
<proteinExistence type="predicted"/>
<dbReference type="OrthoDB" id="48082at2759"/>
<dbReference type="Gene3D" id="6.10.140.530">
    <property type="match status" value="3"/>
</dbReference>
<keyword evidence="4" id="KW-0378">Hydrolase</keyword>
<keyword evidence="4" id="KW-0547">Nucleotide-binding</keyword>
<dbReference type="InterPro" id="IPR018306">
    <property type="entry name" value="Phage_T5_Orf172_DNA-bd"/>
</dbReference>
<keyword evidence="4" id="KW-0067">ATP-binding</keyword>
<feature type="domain" description="Helicase-associated" evidence="1">
    <location>
        <begin position="826"/>
        <end position="887"/>
    </location>
</feature>
<dbReference type="EMBL" id="CAMXCT030005652">
    <property type="protein sequence ID" value="CAL4800241.1"/>
    <property type="molecule type" value="Genomic_DNA"/>
</dbReference>
<feature type="domain" description="Helicase-associated" evidence="1">
    <location>
        <begin position="621"/>
        <end position="681"/>
    </location>
</feature>
<dbReference type="EMBL" id="CAMXCT020005652">
    <property type="protein sequence ID" value="CAL1166304.1"/>
    <property type="molecule type" value="Genomic_DNA"/>
</dbReference>
<dbReference type="EMBL" id="CAMXCT010005652">
    <property type="protein sequence ID" value="CAI4012929.1"/>
    <property type="molecule type" value="Genomic_DNA"/>
</dbReference>
<accession>A0A9P1GJT1</accession>
<dbReference type="PANTHER" id="PTHR33418">
    <property type="entry name" value="HELICASE-ASSOCIATED"/>
    <property type="match status" value="1"/>
</dbReference>
<dbReference type="GO" id="GO:0004386">
    <property type="term" value="F:helicase activity"/>
    <property type="evidence" value="ECO:0007669"/>
    <property type="project" value="UniProtKB-KW"/>
</dbReference>
<keyword evidence="4" id="KW-0347">Helicase</keyword>
<protein>
    <submittedName>
        <fullName evidence="4">Helicase</fullName>
    </submittedName>
</protein>
<organism evidence="3">
    <name type="scientific">Cladocopium goreaui</name>
    <dbReference type="NCBI Taxonomy" id="2562237"/>
    <lineage>
        <taxon>Eukaryota</taxon>
        <taxon>Sar</taxon>
        <taxon>Alveolata</taxon>
        <taxon>Dinophyceae</taxon>
        <taxon>Suessiales</taxon>
        <taxon>Symbiodiniaceae</taxon>
        <taxon>Cladocopium</taxon>
    </lineage>
</organism>
<evidence type="ECO:0000313" key="3">
    <source>
        <dbReference type="EMBL" id="CAI4012929.1"/>
    </source>
</evidence>
<dbReference type="AlphaFoldDB" id="A0A9P1GJT1"/>
<sequence>MVRGGIQTLCSRGFIYLLCLRYSPDGQPASRSPYYKIGGTRDMQQRLRAYVTSQPFRPEVLQEVAVPDWRAAEARILKAFPRSDDLDGGEEWRRFSPDEVKEVMTEMEKESHIWTDLAEQSVPLHLARQVLQPVSFTEFSAYDAIPNSLESIHQYAANMVLQTWMKQESARATVMMPEHTGLPQVGIEVLKAMLRLGMTLQLIVVVTDHPDDANATWSAAAIDGLAMFCLNKRNSILGPNWKGDPGSVTTEDGSELANRREELVNFLKGESRRKVVILFGQYYDLFKSVLEETQDLGVDVMIDDNFLSTAFNRLSKRPLHGMFDDEYLPVRHRLCLSSAGICCQWPTKKVPKYGGLHSDIAKSLDCGPVAFHLPRSAAVQRGLLRPVKIWPWTAAELGRNFRARSPKHQAEAIISFLQRYPAQSLYAFLPKNEAAQELNASLGGLCEAGNKVKPVFIHAKMNTSERYRYGYSELFAAEESVAVSSVYIILENRSAPAVEAAFAAPGKISSLHVGRMIGLVSKLSDQPSHDYGSILVLHDKTQASEILLILVLAALVAEDPLMIQSLRQVVLLSVALNKDLPSQEWPPEIRDLVSDGCVIPRRVLAHVLKIVSASVSSTFSDWTFKADLLSAVKLRDGHLAIPSGHVEAGVALGAWLHRQVDDAQQGRLEAERFDRLAELGVSFEETLDGKLLEKDEDFRKNYKQLLAFYSRERGADVEASSTWLKRQRAKCKQGKLPKSHQQLLEKLGVNLEPGKSREERWQGKVLALQTFIQREGHSDVPGRCVEGDELLGSWLDAQRSRWKLGKLAPERVEQLQALGVSLQQRSAQWEDYVEALQRFVGREGHTDVPADHVEGALALGSWLNSQRRRALHGGLLPKQKQQLLRMGVEMEEEEANWQCHFRALSRFKELEGHVEVAATFQGSQQIPGHLGRWLYSQKLKACKGTLPSQRKRKLLELGVELEKGHGCEALHLGALIGGKYER</sequence>
<dbReference type="Pfam" id="PF03457">
    <property type="entry name" value="HA"/>
    <property type="match status" value="4"/>
</dbReference>
<dbReference type="InterPro" id="IPR005114">
    <property type="entry name" value="Helicase_assoc"/>
</dbReference>
<comment type="caution">
    <text evidence="3">The sequence shown here is derived from an EMBL/GenBank/DDBJ whole genome shotgun (WGS) entry which is preliminary data.</text>
</comment>
<dbReference type="PANTHER" id="PTHR33418:SF1">
    <property type="entry name" value="HELICASE-ASSOCIATED DOMAIN-CONTAINING PROTEIN"/>
    <property type="match status" value="1"/>
</dbReference>
<dbReference type="Proteomes" id="UP001152797">
    <property type="component" value="Unassembled WGS sequence"/>
</dbReference>
<reference evidence="4 5" key="2">
    <citation type="submission" date="2024-05" db="EMBL/GenBank/DDBJ databases">
        <authorList>
            <person name="Chen Y."/>
            <person name="Shah S."/>
            <person name="Dougan E. K."/>
            <person name="Thang M."/>
            <person name="Chan C."/>
        </authorList>
    </citation>
    <scope>NUCLEOTIDE SEQUENCE [LARGE SCALE GENOMIC DNA]</scope>
</reference>
<name>A0A9P1GJT1_9DINO</name>
<feature type="domain" description="Bacteriophage T5 Orf172 DNA-binding" evidence="2">
    <location>
        <begin position="13"/>
        <end position="107"/>
    </location>
</feature>
<evidence type="ECO:0000259" key="1">
    <source>
        <dbReference type="Pfam" id="PF03457"/>
    </source>
</evidence>
<evidence type="ECO:0000313" key="4">
    <source>
        <dbReference type="EMBL" id="CAL4800241.1"/>
    </source>
</evidence>
<feature type="domain" description="Helicase-associated" evidence="1">
    <location>
        <begin position="758"/>
        <end position="820"/>
    </location>
</feature>
<evidence type="ECO:0000259" key="2">
    <source>
        <dbReference type="Pfam" id="PF10544"/>
    </source>
</evidence>
<reference evidence="3" key="1">
    <citation type="submission" date="2022-10" db="EMBL/GenBank/DDBJ databases">
        <authorList>
            <person name="Chen Y."/>
            <person name="Dougan E. K."/>
            <person name="Chan C."/>
            <person name="Rhodes N."/>
            <person name="Thang M."/>
        </authorList>
    </citation>
    <scope>NUCLEOTIDE SEQUENCE</scope>
</reference>
<gene>
    <name evidence="3" type="ORF">C1SCF055_LOCUS37949</name>
</gene>
<keyword evidence="5" id="KW-1185">Reference proteome</keyword>
<evidence type="ECO:0000313" key="5">
    <source>
        <dbReference type="Proteomes" id="UP001152797"/>
    </source>
</evidence>